<gene>
    <name evidence="2" type="ORF">ACFORL_01405</name>
</gene>
<evidence type="ECO:0000259" key="1">
    <source>
        <dbReference type="Pfam" id="PF03797"/>
    </source>
</evidence>
<reference evidence="3" key="1">
    <citation type="journal article" date="2019" name="Int. J. Syst. Evol. Microbiol.">
        <title>The Global Catalogue of Microorganisms (GCM) 10K type strain sequencing project: providing services to taxonomists for standard genome sequencing and annotation.</title>
        <authorList>
            <consortium name="The Broad Institute Genomics Platform"/>
            <consortium name="The Broad Institute Genome Sequencing Center for Infectious Disease"/>
            <person name="Wu L."/>
            <person name="Ma J."/>
        </authorList>
    </citation>
    <scope>NUCLEOTIDE SEQUENCE [LARGE SCALE GENOMIC DNA]</scope>
    <source>
        <strain evidence="3">CCUG 59858</strain>
    </source>
</reference>
<evidence type="ECO:0000313" key="2">
    <source>
        <dbReference type="EMBL" id="MFC3907737.1"/>
    </source>
</evidence>
<dbReference type="Proteomes" id="UP001595758">
    <property type="component" value="Unassembled WGS sequence"/>
</dbReference>
<dbReference type="Gene3D" id="2.40.128.130">
    <property type="entry name" value="Autotransporter beta-domain"/>
    <property type="match status" value="1"/>
</dbReference>
<dbReference type="InterPro" id="IPR005546">
    <property type="entry name" value="Autotransporte_beta"/>
</dbReference>
<name>A0ABV8CCB6_9GAMM</name>
<dbReference type="Pfam" id="PF03797">
    <property type="entry name" value="Autotransporter"/>
    <property type="match status" value="1"/>
</dbReference>
<dbReference type="SUPFAM" id="SSF103515">
    <property type="entry name" value="Autotransporter"/>
    <property type="match status" value="1"/>
</dbReference>
<dbReference type="InterPro" id="IPR036709">
    <property type="entry name" value="Autotransporte_beta_dom_sf"/>
</dbReference>
<organism evidence="2 3">
    <name type="scientific">Legionella dresdenensis</name>
    <dbReference type="NCBI Taxonomy" id="450200"/>
    <lineage>
        <taxon>Bacteria</taxon>
        <taxon>Pseudomonadati</taxon>
        <taxon>Pseudomonadota</taxon>
        <taxon>Gammaproteobacteria</taxon>
        <taxon>Legionellales</taxon>
        <taxon>Legionellaceae</taxon>
        <taxon>Legionella</taxon>
    </lineage>
</organism>
<accession>A0ABV8CCB6</accession>
<comment type="caution">
    <text evidence="2">The sequence shown here is derived from an EMBL/GenBank/DDBJ whole genome shotgun (WGS) entry which is preliminary data.</text>
</comment>
<protein>
    <submittedName>
        <fullName evidence="2">Autotransporter domain-containing protein</fullName>
    </submittedName>
</protein>
<keyword evidence="3" id="KW-1185">Reference proteome</keyword>
<proteinExistence type="predicted"/>
<dbReference type="RefSeq" id="WP_382340370.1">
    <property type="nucleotide sequence ID" value="NZ_JBHSAB010000001.1"/>
</dbReference>
<feature type="domain" description="Autotransporter" evidence="1">
    <location>
        <begin position="3"/>
        <end position="99"/>
    </location>
</feature>
<dbReference type="EMBL" id="JBHSAB010000001">
    <property type="protein sequence ID" value="MFC3907737.1"/>
    <property type="molecule type" value="Genomic_DNA"/>
</dbReference>
<evidence type="ECO:0000313" key="3">
    <source>
        <dbReference type="Proteomes" id="UP001595758"/>
    </source>
</evidence>
<sequence>MRASLDSSAASQTMFYSTLGARFDHAFQPSDNLAFNQKLLLGWRHAYQAITPQQSTMAFSSGSLAFLISGTPVAKDALLLNGSLEVTQLARHLQLSLAYVGEFAPDVNDNGFMAKLAWQFH</sequence>